<dbReference type="RefSeq" id="WP_009536813.1">
    <property type="nucleotide sequence ID" value="NZ_JH414504.1"/>
</dbReference>
<dbReference type="Proteomes" id="UP000003527">
    <property type="component" value="Unassembled WGS sequence"/>
</dbReference>
<accession>G9WVR4</accession>
<feature type="domain" description="Transglutaminase-like" evidence="1">
    <location>
        <begin position="20"/>
        <end position="121"/>
    </location>
</feature>
<sequence length="287" mass="34356">MEQYIHPNNEEITQFIEELELRNLSLKDTTLKIFEWLDNNIAYSRLNSPYFPLQRSDLDLLEFRSGTCGDYSNFLASVLITLGFKVKYVLLKTDCYKNPQEHICLTVQENSVWKLIDPTNPYRKFCGFDCQHQEYEIKTPEEFLKWNKELERKYLKQADEFGDHRYAGLLFAPWIHQDTIFESEELLEVVFYLLILEKPKSFQIYSTYIEYTKNGSYTPIMCRIESGIENYSFSIHTPKNLWDSNQWSEEYLVDEVPQIYKDEKYFLLKDNIQKRLKKIENIANLKS</sequence>
<dbReference type="HOGENOM" id="CLU_976084_0_0_9"/>
<protein>
    <recommendedName>
        <fullName evidence="1">Transglutaminase-like domain-containing protein</fullName>
    </recommendedName>
</protein>
<reference evidence="2 3" key="1">
    <citation type="submission" date="2011-08" db="EMBL/GenBank/DDBJ databases">
        <title>The Genome Sequence of Oribacterium sp. ACB7.</title>
        <authorList>
            <consortium name="The Broad Institute Genome Sequencing Platform"/>
            <person name="Earl A."/>
            <person name="Ward D."/>
            <person name="Feldgarden M."/>
            <person name="Gevers D."/>
            <person name="Sizova M."/>
            <person name="Hazen A."/>
            <person name="Epstein S."/>
            <person name="Young S.K."/>
            <person name="Zeng Q."/>
            <person name="Gargeya S."/>
            <person name="Fitzgerald M."/>
            <person name="Haas B."/>
            <person name="Abouelleil A."/>
            <person name="Alvarado L."/>
            <person name="Arachchi H.M."/>
            <person name="Berlin A."/>
            <person name="Brown A."/>
            <person name="Chapman S.B."/>
            <person name="Chen Z."/>
            <person name="Dunbar C."/>
            <person name="Freedman E."/>
            <person name="Gearin G."/>
            <person name="Gellesch M."/>
            <person name="Goldberg J."/>
            <person name="Griggs A."/>
            <person name="Gujja S."/>
            <person name="Heiman D."/>
            <person name="Howarth C."/>
            <person name="Larson L."/>
            <person name="Lui A."/>
            <person name="MacDonald P.J.P."/>
            <person name="Montmayeur A."/>
            <person name="Murphy C."/>
            <person name="Neiman D."/>
            <person name="Pearson M."/>
            <person name="Priest M."/>
            <person name="Roberts A."/>
            <person name="Saif S."/>
            <person name="Shea T."/>
            <person name="Shenoy N."/>
            <person name="Sisk P."/>
            <person name="Stolte C."/>
            <person name="Sykes S."/>
            <person name="Wortman J."/>
            <person name="Nusbaum C."/>
            <person name="Birren B."/>
        </authorList>
    </citation>
    <scope>NUCLEOTIDE SEQUENCE [LARGE SCALE GENOMIC DNA]</scope>
    <source>
        <strain evidence="2 3">ACB7</strain>
    </source>
</reference>
<organism evidence="2 3">
    <name type="scientific">Oribacterium asaccharolyticum ACB7</name>
    <dbReference type="NCBI Taxonomy" id="796944"/>
    <lineage>
        <taxon>Bacteria</taxon>
        <taxon>Bacillati</taxon>
        <taxon>Bacillota</taxon>
        <taxon>Clostridia</taxon>
        <taxon>Lachnospirales</taxon>
        <taxon>Lachnospiraceae</taxon>
        <taxon>Oribacterium</taxon>
    </lineage>
</organism>
<dbReference type="InterPro" id="IPR038765">
    <property type="entry name" value="Papain-like_cys_pep_sf"/>
</dbReference>
<dbReference type="SUPFAM" id="SSF54001">
    <property type="entry name" value="Cysteine proteinases"/>
    <property type="match status" value="1"/>
</dbReference>
<name>G9WVR4_9FIRM</name>
<evidence type="ECO:0000313" key="3">
    <source>
        <dbReference type="Proteomes" id="UP000003527"/>
    </source>
</evidence>
<dbReference type="PATRIC" id="fig|796944.3.peg.1732"/>
<evidence type="ECO:0000313" key="2">
    <source>
        <dbReference type="EMBL" id="EHL11665.1"/>
    </source>
</evidence>
<evidence type="ECO:0000259" key="1">
    <source>
        <dbReference type="Pfam" id="PF04473"/>
    </source>
</evidence>
<dbReference type="EMBL" id="AFZD01000017">
    <property type="protein sequence ID" value="EHL11665.1"/>
    <property type="molecule type" value="Genomic_DNA"/>
</dbReference>
<dbReference type="InterPro" id="IPR007562">
    <property type="entry name" value="Transglutaminase-like_domain"/>
</dbReference>
<proteinExistence type="predicted"/>
<dbReference type="Pfam" id="PF04473">
    <property type="entry name" value="DUF553"/>
    <property type="match status" value="1"/>
</dbReference>
<comment type="caution">
    <text evidence="2">The sequence shown here is derived from an EMBL/GenBank/DDBJ whole genome shotgun (WGS) entry which is preliminary data.</text>
</comment>
<gene>
    <name evidence="2" type="ORF">HMPREF9624_00998</name>
</gene>
<dbReference type="AlphaFoldDB" id="G9WVR4"/>
<dbReference type="Gene3D" id="3.10.620.30">
    <property type="match status" value="1"/>
</dbReference>
<keyword evidence="3" id="KW-1185">Reference proteome</keyword>